<dbReference type="CDD" id="cd10442">
    <property type="entry name" value="GIY-YIG_PLEs"/>
    <property type="match status" value="1"/>
</dbReference>
<accession>A0A6J1PD75</accession>
<dbReference type="CDD" id="cd00304">
    <property type="entry name" value="RT_like"/>
    <property type="match status" value="1"/>
</dbReference>
<dbReference type="RefSeq" id="XP_024867474.1">
    <property type="nucleotide sequence ID" value="XM_025011706.1"/>
</dbReference>
<dbReference type="Gene3D" id="3.40.1440.10">
    <property type="entry name" value="GIY-YIG endonuclease"/>
    <property type="match status" value="1"/>
</dbReference>
<dbReference type="GO" id="GO:0071897">
    <property type="term" value="P:DNA biosynthetic process"/>
    <property type="evidence" value="ECO:0007669"/>
    <property type="project" value="UniProtKB-ARBA"/>
</dbReference>
<dbReference type="OrthoDB" id="7551446at2759"/>
<dbReference type="InterPro" id="IPR058912">
    <property type="entry name" value="HTH_animal"/>
</dbReference>
<dbReference type="PANTHER" id="PTHR21301:SF10">
    <property type="entry name" value="REVERSE TRANSCRIPTASE DOMAIN-CONTAINING PROTEIN"/>
    <property type="match status" value="1"/>
</dbReference>
<evidence type="ECO:0000313" key="3">
    <source>
        <dbReference type="RefSeq" id="XP_024867474.1"/>
    </source>
</evidence>
<dbReference type="GeneID" id="112451812"/>
<dbReference type="AlphaFoldDB" id="A0A6J1PD75"/>
<dbReference type="PANTHER" id="PTHR21301">
    <property type="entry name" value="REVERSE TRANSCRIPTASE"/>
    <property type="match status" value="1"/>
</dbReference>
<dbReference type="SUPFAM" id="SSF56672">
    <property type="entry name" value="DNA/RNA polymerases"/>
    <property type="match status" value="1"/>
</dbReference>
<evidence type="ECO:0000259" key="1">
    <source>
        <dbReference type="PROSITE" id="PS50878"/>
    </source>
</evidence>
<reference evidence="3" key="1">
    <citation type="submission" date="2025-08" db="UniProtKB">
        <authorList>
            <consortium name="RefSeq"/>
        </authorList>
    </citation>
    <scope>IDENTIFICATION</scope>
    <source>
        <tissue evidence="3">Whole body</tissue>
    </source>
</reference>
<proteinExistence type="predicted"/>
<keyword evidence="2" id="KW-1185">Reference proteome</keyword>
<protein>
    <submittedName>
        <fullName evidence="3">Uncharacterized protein LOC112451812</fullName>
    </submittedName>
</protein>
<dbReference type="InterPro" id="IPR000477">
    <property type="entry name" value="RT_dom"/>
</dbReference>
<gene>
    <name evidence="3" type="primary">LOC112451812</name>
</gene>
<feature type="domain" description="Reverse transcriptase" evidence="1">
    <location>
        <begin position="1"/>
        <end position="328"/>
    </location>
</feature>
<dbReference type="Proteomes" id="UP000504618">
    <property type="component" value="Unplaced"/>
</dbReference>
<dbReference type="InterPro" id="IPR035901">
    <property type="entry name" value="GIY-YIG_endonuc_sf"/>
</dbReference>
<dbReference type="Pfam" id="PF26215">
    <property type="entry name" value="HTH_animal"/>
    <property type="match status" value="1"/>
</dbReference>
<dbReference type="PROSITE" id="PS50878">
    <property type="entry name" value="RT_POL"/>
    <property type="match status" value="1"/>
</dbReference>
<evidence type="ECO:0000313" key="2">
    <source>
        <dbReference type="Proteomes" id="UP000504618"/>
    </source>
</evidence>
<name>A0A6J1PD75_9HYME</name>
<dbReference type="InterPro" id="IPR043502">
    <property type="entry name" value="DNA/RNA_pol_sf"/>
</dbReference>
<organism evidence="2 3">
    <name type="scientific">Temnothorax curvispinosus</name>
    <dbReference type="NCBI Taxonomy" id="300111"/>
    <lineage>
        <taxon>Eukaryota</taxon>
        <taxon>Metazoa</taxon>
        <taxon>Ecdysozoa</taxon>
        <taxon>Arthropoda</taxon>
        <taxon>Hexapoda</taxon>
        <taxon>Insecta</taxon>
        <taxon>Pterygota</taxon>
        <taxon>Neoptera</taxon>
        <taxon>Endopterygota</taxon>
        <taxon>Hymenoptera</taxon>
        <taxon>Apocrita</taxon>
        <taxon>Aculeata</taxon>
        <taxon>Formicoidea</taxon>
        <taxon>Formicidae</taxon>
        <taxon>Myrmicinae</taxon>
        <taxon>Temnothorax</taxon>
    </lineage>
</organism>
<sequence length="574" mass="66851">MMKNLSIVTKNFLEDNPNLLLTRADKGNVTVALDRDKYITKMEELLGDKETYKVVTKDPTRKLTTRARELLTRWKKSDFISESLYRFLYCSDGTLPRAYGLPKIHKKNCPFRIIVSSIDSPLYNLASFLHKIMYSSFPKGKSHIANSVELVKKLSNVHIMEDHTLVSLDVVSLFTNVPIERVIDSISSRWKYIADNCKIPESEFLLAVRMVLESTFFMFNGVIYQQTFGSPMGSPLSPIGADIVMQDLEERALELLSFTPPFYERYVDDIAMAIPSTECTHTLEVFNSFHPRLQFTMEVGVDGRLNFLEITMIRTENRLQFDWFHKSTFSGRYLNFLSQHPHCQKKGTVICLIDRVFKLSHPKFHEKNLKLVIHILLQNCYPLEFIFKVMQERLKFLFSNSCNNDDENSIDRVPYFTIPYVPQLTEKYKNLTKDLNVKLSYFSLNKLNRYIRVHKDTLPSTSHRKVVYKIDCGDCEASYVGQTGRQLLTRIKEHDSHIRRNCTGHSVITDHRLEHKHEFKWNDVKILDQEPSLSKRLISEMIYIKRQKDGLNLQTDTENLPETYVNVIEGLAKI</sequence>